<dbReference type="RefSeq" id="WP_024267795.1">
    <property type="nucleotide sequence ID" value="NC_023035.1"/>
</dbReference>
<dbReference type="SMART" id="SM00530">
    <property type="entry name" value="HTH_XRE"/>
    <property type="match status" value="1"/>
</dbReference>
<dbReference type="eggNOG" id="COG2944">
    <property type="taxonomic scope" value="Bacteria"/>
</dbReference>
<dbReference type="HOGENOM" id="CLU_144725_3_1_12"/>
<dbReference type="OrthoDB" id="9813152at2"/>
<evidence type="ECO:0000256" key="2">
    <source>
        <dbReference type="ARBA" id="ARBA00023125"/>
    </source>
</evidence>
<dbReference type="Proteomes" id="UP000018680">
    <property type="component" value="Chromosome"/>
</dbReference>
<reference evidence="5 6" key="1">
    <citation type="journal article" date="2015" name="Stand. Genomic Sci.">
        <title>Complete genome sequence and description of Salinispira pacifica gen. nov., sp. nov., a novel spirochaete isolated form a hypersaline microbial mat.</title>
        <authorList>
            <person name="Ben Hania W."/>
            <person name="Joseph M."/>
            <person name="Schumann P."/>
            <person name="Bunk B."/>
            <person name="Fiebig A."/>
            <person name="Sproer C."/>
            <person name="Klenk H.P."/>
            <person name="Fardeau M.L."/>
            <person name="Spring S."/>
        </authorList>
    </citation>
    <scope>NUCLEOTIDE SEQUENCE [LARGE SCALE GENOMIC DNA]</scope>
    <source>
        <strain evidence="5 6">L21-RPul-D2</strain>
    </source>
</reference>
<evidence type="ECO:0000259" key="4">
    <source>
        <dbReference type="PROSITE" id="PS50943"/>
    </source>
</evidence>
<dbReference type="PROSITE" id="PS50943">
    <property type="entry name" value="HTH_CROC1"/>
    <property type="match status" value="1"/>
</dbReference>
<name>V5WGW4_9SPIO</name>
<keyword evidence="2" id="KW-0238">DNA-binding</keyword>
<keyword evidence="6" id="KW-1185">Reference proteome</keyword>
<evidence type="ECO:0000313" key="5">
    <source>
        <dbReference type="EMBL" id="AHC14875.1"/>
    </source>
</evidence>
<organism evidence="5 6">
    <name type="scientific">Salinispira pacifica</name>
    <dbReference type="NCBI Taxonomy" id="1307761"/>
    <lineage>
        <taxon>Bacteria</taxon>
        <taxon>Pseudomonadati</taxon>
        <taxon>Spirochaetota</taxon>
        <taxon>Spirochaetia</taxon>
        <taxon>Spirochaetales</taxon>
        <taxon>Spirochaetaceae</taxon>
        <taxon>Salinispira</taxon>
    </lineage>
</organism>
<protein>
    <recommendedName>
        <fullName evidence="4">HTH cro/C1-type domain-containing protein</fullName>
    </recommendedName>
</protein>
<dbReference type="AlphaFoldDB" id="V5WGW4"/>
<dbReference type="InterPro" id="IPR001387">
    <property type="entry name" value="Cro/C1-type_HTH"/>
</dbReference>
<gene>
    <name evidence="5" type="ORF">L21SP2_1478</name>
</gene>
<evidence type="ECO:0000313" key="6">
    <source>
        <dbReference type="Proteomes" id="UP000018680"/>
    </source>
</evidence>
<dbReference type="KEGG" id="slr:L21SP2_1478"/>
<evidence type="ECO:0000256" key="1">
    <source>
        <dbReference type="ARBA" id="ARBA00023015"/>
    </source>
</evidence>
<dbReference type="GO" id="GO:0003677">
    <property type="term" value="F:DNA binding"/>
    <property type="evidence" value="ECO:0007669"/>
    <property type="project" value="UniProtKB-KW"/>
</dbReference>
<sequence length="108" mass="11996">MSEAHTVFSSIMTGLNEAIEYQKGNLKGVKRRAVTISPLPNYTAETIRAIRNTLNLSQIVFAKALGVSTKTIEAWESGRNKPQGPALRMLQLLETDTRVLEEHDIICV</sequence>
<dbReference type="PANTHER" id="PTHR36511">
    <property type="entry name" value="MERR FAMILY BACTERIAL REGULATORY PROTEIN"/>
    <property type="match status" value="1"/>
</dbReference>
<dbReference type="SUPFAM" id="SSF47413">
    <property type="entry name" value="lambda repressor-like DNA-binding domains"/>
    <property type="match status" value="1"/>
</dbReference>
<dbReference type="Pfam" id="PF01381">
    <property type="entry name" value="HTH_3"/>
    <property type="match status" value="1"/>
</dbReference>
<feature type="domain" description="HTH cro/C1-type" evidence="4">
    <location>
        <begin position="47"/>
        <end position="100"/>
    </location>
</feature>
<dbReference type="InterPro" id="IPR052359">
    <property type="entry name" value="HTH-type_reg/antitoxin"/>
</dbReference>
<dbReference type="PANTHER" id="PTHR36511:SF3">
    <property type="entry name" value="ANTITOXIN HIGA-2"/>
    <property type="match status" value="1"/>
</dbReference>
<dbReference type="CDD" id="cd00093">
    <property type="entry name" value="HTH_XRE"/>
    <property type="match status" value="1"/>
</dbReference>
<dbReference type="Gene3D" id="1.10.260.40">
    <property type="entry name" value="lambda repressor-like DNA-binding domains"/>
    <property type="match status" value="1"/>
</dbReference>
<accession>V5WGW4</accession>
<dbReference type="InterPro" id="IPR010982">
    <property type="entry name" value="Lambda_DNA-bd_dom_sf"/>
</dbReference>
<proteinExistence type="predicted"/>
<keyword evidence="1" id="KW-0805">Transcription regulation</keyword>
<evidence type="ECO:0000256" key="3">
    <source>
        <dbReference type="ARBA" id="ARBA00023163"/>
    </source>
</evidence>
<dbReference type="STRING" id="1307761.L21SP2_1478"/>
<keyword evidence="3" id="KW-0804">Transcription</keyword>
<dbReference type="EMBL" id="CP006939">
    <property type="protein sequence ID" value="AHC14875.1"/>
    <property type="molecule type" value="Genomic_DNA"/>
</dbReference>